<protein>
    <submittedName>
        <fullName evidence="1">18611_t:CDS:1</fullName>
    </submittedName>
</protein>
<name>A0A9N9C103_9GLOM</name>
<dbReference type="Proteomes" id="UP000789342">
    <property type="component" value="Unassembled WGS sequence"/>
</dbReference>
<organism evidence="1 2">
    <name type="scientific">Acaulospora morrowiae</name>
    <dbReference type="NCBI Taxonomy" id="94023"/>
    <lineage>
        <taxon>Eukaryota</taxon>
        <taxon>Fungi</taxon>
        <taxon>Fungi incertae sedis</taxon>
        <taxon>Mucoromycota</taxon>
        <taxon>Glomeromycotina</taxon>
        <taxon>Glomeromycetes</taxon>
        <taxon>Diversisporales</taxon>
        <taxon>Acaulosporaceae</taxon>
        <taxon>Acaulospora</taxon>
    </lineage>
</organism>
<accession>A0A9N9C103</accession>
<keyword evidence="2" id="KW-1185">Reference proteome</keyword>
<evidence type="ECO:0000313" key="2">
    <source>
        <dbReference type="Proteomes" id="UP000789342"/>
    </source>
</evidence>
<comment type="caution">
    <text evidence="1">The sequence shown here is derived from an EMBL/GenBank/DDBJ whole genome shotgun (WGS) entry which is preliminary data.</text>
</comment>
<sequence>MRDNIDYIVVQITLVDSTNIPSPIGDQSPIVKSLTTTYQRIDLVEGVNDSMDLCNKIPNFYRLLDFCVDTGSTEFAVEKIVISQEFLKKLCNDMVPGSYESTSK</sequence>
<dbReference type="EMBL" id="CAJVPV010005211">
    <property type="protein sequence ID" value="CAG8586829.1"/>
    <property type="molecule type" value="Genomic_DNA"/>
</dbReference>
<reference evidence="1" key="1">
    <citation type="submission" date="2021-06" db="EMBL/GenBank/DDBJ databases">
        <authorList>
            <person name="Kallberg Y."/>
            <person name="Tangrot J."/>
            <person name="Rosling A."/>
        </authorList>
    </citation>
    <scope>NUCLEOTIDE SEQUENCE</scope>
    <source>
        <strain evidence="1">CL551</strain>
    </source>
</reference>
<proteinExistence type="predicted"/>
<feature type="non-terminal residue" evidence="1">
    <location>
        <position position="104"/>
    </location>
</feature>
<dbReference type="OrthoDB" id="2446162at2759"/>
<dbReference type="AlphaFoldDB" id="A0A9N9C103"/>
<evidence type="ECO:0000313" key="1">
    <source>
        <dbReference type="EMBL" id="CAG8586829.1"/>
    </source>
</evidence>
<gene>
    <name evidence="1" type="ORF">AMORRO_LOCUS7168</name>
</gene>